<keyword evidence="2" id="KW-1185">Reference proteome</keyword>
<comment type="caution">
    <text evidence="1">The sequence shown here is derived from an EMBL/GenBank/DDBJ whole genome shotgun (WGS) entry which is preliminary data.</text>
</comment>
<reference evidence="1 2" key="1">
    <citation type="journal article" date="2022" name="bioRxiv">
        <title>The genome of the oomycete Peronosclerospora sorghi, a cosmopolitan pathogen of maize and sorghum, is inflated with dispersed pseudogenes.</title>
        <authorList>
            <person name="Fletcher K."/>
            <person name="Martin F."/>
            <person name="Isakeit T."/>
            <person name="Cavanaugh K."/>
            <person name="Magill C."/>
            <person name="Michelmore R."/>
        </authorList>
    </citation>
    <scope>NUCLEOTIDE SEQUENCE [LARGE SCALE GENOMIC DNA]</scope>
    <source>
        <strain evidence="1">P6</strain>
    </source>
</reference>
<proteinExistence type="predicted"/>
<gene>
    <name evidence="1" type="ORF">PsorP6_002900</name>
</gene>
<organism evidence="1 2">
    <name type="scientific">Peronosclerospora sorghi</name>
    <dbReference type="NCBI Taxonomy" id="230839"/>
    <lineage>
        <taxon>Eukaryota</taxon>
        <taxon>Sar</taxon>
        <taxon>Stramenopiles</taxon>
        <taxon>Oomycota</taxon>
        <taxon>Peronosporomycetes</taxon>
        <taxon>Peronosporales</taxon>
        <taxon>Peronosporaceae</taxon>
        <taxon>Peronosclerospora</taxon>
    </lineage>
</organism>
<dbReference type="EMBL" id="CM047587">
    <property type="protein sequence ID" value="KAI9906582.1"/>
    <property type="molecule type" value="Genomic_DNA"/>
</dbReference>
<evidence type="ECO:0000313" key="1">
    <source>
        <dbReference type="EMBL" id="KAI9906582.1"/>
    </source>
</evidence>
<evidence type="ECO:0000313" key="2">
    <source>
        <dbReference type="Proteomes" id="UP001163321"/>
    </source>
</evidence>
<accession>A0ACC0VK38</accession>
<sequence length="205" mass="23351">MELRQMAVEHTRRYRDDGEATILDTGAMTFAEYCQGMTQASPVVCGDDYTLMGLSYALRLSICVLSTHLPVPYTYLPLPKDQSAADRRVLLLLLHNHHYESLKPPDGVQYPKFTGSDLFRLSYPTPLNDQVLNAYGAYLPKRALQWTQKHNIMGKRSLFIPVFSHGHWKLVSVIDSHVVYWNSSKGIGLEAMKVLKQIETFLCME</sequence>
<protein>
    <submittedName>
        <fullName evidence="1">Uncharacterized protein</fullName>
    </submittedName>
</protein>
<name>A0ACC0VK38_9STRA</name>
<dbReference type="Proteomes" id="UP001163321">
    <property type="component" value="Chromosome 8"/>
</dbReference>